<gene>
    <name evidence="1" type="ORF">CBRE1094_LOCUS32157</name>
</gene>
<reference evidence="1" key="1">
    <citation type="submission" date="2021-01" db="EMBL/GenBank/DDBJ databases">
        <authorList>
            <person name="Corre E."/>
            <person name="Pelletier E."/>
            <person name="Niang G."/>
            <person name="Scheremetjew M."/>
            <person name="Finn R."/>
            <person name="Kale V."/>
            <person name="Holt S."/>
            <person name="Cochrane G."/>
            <person name="Meng A."/>
            <person name="Brown T."/>
            <person name="Cohen L."/>
        </authorList>
    </citation>
    <scope>NUCLEOTIDE SEQUENCE</scope>
    <source>
        <strain evidence="1">UTEX LB 985</strain>
    </source>
</reference>
<protein>
    <submittedName>
        <fullName evidence="1">Uncharacterized protein</fullName>
    </submittedName>
</protein>
<accession>A0A7S2I8T7</accession>
<dbReference type="EMBL" id="HBGU01059167">
    <property type="protein sequence ID" value="CAD9512362.1"/>
    <property type="molecule type" value="Transcribed_RNA"/>
</dbReference>
<sequence>MQRATNQGVGDCRRLSIAREPSRHEARAGAPAFVRAGRTKGGVVGVAYRSIKEIGLCTQAQMFERQVTEQLTRLRLHGGGLSCTAGTRDPVYILSANPADTEQGVTVAVDLCFCAARAAWVELEMRGWCGPAQPFRT</sequence>
<dbReference type="AlphaFoldDB" id="A0A7S2I8T7"/>
<evidence type="ECO:0000313" key="1">
    <source>
        <dbReference type="EMBL" id="CAD9512362.1"/>
    </source>
</evidence>
<organism evidence="1">
    <name type="scientific">Haptolina brevifila</name>
    <dbReference type="NCBI Taxonomy" id="156173"/>
    <lineage>
        <taxon>Eukaryota</taxon>
        <taxon>Haptista</taxon>
        <taxon>Haptophyta</taxon>
        <taxon>Prymnesiophyceae</taxon>
        <taxon>Prymnesiales</taxon>
        <taxon>Prymnesiaceae</taxon>
        <taxon>Haptolina</taxon>
    </lineage>
</organism>
<name>A0A7S2I8T7_9EUKA</name>
<proteinExistence type="predicted"/>